<dbReference type="RefSeq" id="WP_215924018.1">
    <property type="nucleotide sequence ID" value="NZ_JAHKNI010000027.1"/>
</dbReference>
<dbReference type="InterPro" id="IPR024516">
    <property type="entry name" value="Mce_C"/>
</dbReference>
<dbReference type="PANTHER" id="PTHR33371:SF4">
    <property type="entry name" value="INTERMEMBRANE PHOSPHOLIPID TRANSPORT SYSTEM BINDING PROTEIN MLAD"/>
    <property type="match status" value="1"/>
</dbReference>
<accession>A0ABS6BDT7</accession>
<dbReference type="Proteomes" id="UP000733379">
    <property type="component" value="Unassembled WGS sequence"/>
</dbReference>
<dbReference type="InterPro" id="IPR003399">
    <property type="entry name" value="Mce/MlaD"/>
</dbReference>
<feature type="domain" description="Mce/MlaD" evidence="1">
    <location>
        <begin position="32"/>
        <end position="105"/>
    </location>
</feature>
<dbReference type="InterPro" id="IPR005693">
    <property type="entry name" value="Mce"/>
</dbReference>
<reference evidence="3 4" key="1">
    <citation type="submission" date="2021-06" db="EMBL/GenBank/DDBJ databases">
        <title>Actinomycetes sequencing.</title>
        <authorList>
            <person name="Shan Q."/>
        </authorList>
    </citation>
    <scope>NUCLEOTIDE SEQUENCE [LARGE SCALE GENOMIC DNA]</scope>
    <source>
        <strain evidence="3 4">NEAU-G5</strain>
    </source>
</reference>
<evidence type="ECO:0000313" key="4">
    <source>
        <dbReference type="Proteomes" id="UP000733379"/>
    </source>
</evidence>
<dbReference type="InterPro" id="IPR052336">
    <property type="entry name" value="MlaD_Phospholipid_Transporter"/>
</dbReference>
<evidence type="ECO:0000259" key="1">
    <source>
        <dbReference type="Pfam" id="PF02470"/>
    </source>
</evidence>
<dbReference type="PANTHER" id="PTHR33371">
    <property type="entry name" value="INTERMEMBRANE PHOSPHOLIPID TRANSPORT SYSTEM BINDING PROTEIN MLAD-RELATED"/>
    <property type="match status" value="1"/>
</dbReference>
<dbReference type="Pfam" id="PF02470">
    <property type="entry name" value="MlaD"/>
    <property type="match status" value="1"/>
</dbReference>
<dbReference type="Pfam" id="PF11887">
    <property type="entry name" value="Mce4_CUP1"/>
    <property type="match status" value="1"/>
</dbReference>
<organism evidence="3 4">
    <name type="scientific">Nocardia albiluteola</name>
    <dbReference type="NCBI Taxonomy" id="2842303"/>
    <lineage>
        <taxon>Bacteria</taxon>
        <taxon>Bacillati</taxon>
        <taxon>Actinomycetota</taxon>
        <taxon>Actinomycetes</taxon>
        <taxon>Mycobacteriales</taxon>
        <taxon>Nocardiaceae</taxon>
        <taxon>Nocardia</taxon>
    </lineage>
</organism>
<name>A0ABS6BDT7_9NOCA</name>
<dbReference type="NCBIfam" id="TIGR00996">
    <property type="entry name" value="Mtu_fam_mce"/>
    <property type="match status" value="1"/>
</dbReference>
<evidence type="ECO:0000313" key="3">
    <source>
        <dbReference type="EMBL" id="MBU3067935.1"/>
    </source>
</evidence>
<feature type="domain" description="Mammalian cell entry C-terminal" evidence="2">
    <location>
        <begin position="112"/>
        <end position="308"/>
    </location>
</feature>
<proteinExistence type="predicted"/>
<keyword evidence="4" id="KW-1185">Reference proteome</keyword>
<comment type="caution">
    <text evidence="3">The sequence shown here is derived from an EMBL/GenBank/DDBJ whole genome shotgun (WGS) entry which is preliminary data.</text>
</comment>
<protein>
    <submittedName>
        <fullName evidence="3">MCE family protein</fullName>
    </submittedName>
</protein>
<dbReference type="PROSITE" id="PS51257">
    <property type="entry name" value="PROKAR_LIPOPROTEIN"/>
    <property type="match status" value="1"/>
</dbReference>
<dbReference type="EMBL" id="JAHKNI010000027">
    <property type="protein sequence ID" value="MBU3067935.1"/>
    <property type="molecule type" value="Genomic_DNA"/>
</dbReference>
<gene>
    <name evidence="3" type="ORF">KO481_41285</name>
</gene>
<sequence>MRHPVRVGALLLLGVLTLTTGGCSMSSRSGATHITAEFRSITGMFEGNPVTVLGIRVGRVDRIVPHDTYAEVHITVDGGVQLPQNVTAALISPSIVTDRHIELTPRYTGGPELPADAYLPLDRTRSPVELDTLLKTIDQFTAALRPRPGGTAGPLDADLLSRMLDGRGKQIHDTLAALTGALRTGAADRDAISHIIVTLDELTTTLAGNDRWVREFSNQISRMIELLAEQSPGLQATLDQLEAVLSGTGTAFYQYRDRLTSALTGLITVAEQLRANAAGVTEITDVLPLLLENLDGVVDRPGGHARGHVVLGAFFSGEIITTFCERIQMRADGCRTGDVQDLGLDFGLTAALLGLSR</sequence>
<evidence type="ECO:0000259" key="2">
    <source>
        <dbReference type="Pfam" id="PF11887"/>
    </source>
</evidence>